<proteinExistence type="predicted"/>
<evidence type="ECO:0000256" key="1">
    <source>
        <dbReference type="ARBA" id="ARBA00022553"/>
    </source>
</evidence>
<feature type="modified residue" description="4-aspartylphosphate" evidence="4">
    <location>
        <position position="52"/>
    </location>
</feature>
<protein>
    <submittedName>
        <fullName evidence="8">Response regulator transcription factor</fullName>
    </submittedName>
</protein>
<dbReference type="Gene3D" id="6.10.250.690">
    <property type="match status" value="1"/>
</dbReference>
<evidence type="ECO:0000313" key="9">
    <source>
        <dbReference type="Proteomes" id="UP001525968"/>
    </source>
</evidence>
<dbReference type="SMART" id="SM00448">
    <property type="entry name" value="REC"/>
    <property type="match status" value="1"/>
</dbReference>
<organism evidence="8 9">
    <name type="scientific">Acidovorax bellezanensis</name>
    <dbReference type="NCBI Taxonomy" id="2976702"/>
    <lineage>
        <taxon>Bacteria</taxon>
        <taxon>Pseudomonadati</taxon>
        <taxon>Pseudomonadota</taxon>
        <taxon>Betaproteobacteria</taxon>
        <taxon>Burkholderiales</taxon>
        <taxon>Comamonadaceae</taxon>
        <taxon>Acidovorax</taxon>
    </lineage>
</organism>
<dbReference type="CDD" id="cd00383">
    <property type="entry name" value="trans_reg_C"/>
    <property type="match status" value="1"/>
</dbReference>
<feature type="DNA-binding region" description="OmpR/PhoB-type" evidence="5">
    <location>
        <begin position="127"/>
        <end position="226"/>
    </location>
</feature>
<dbReference type="PROSITE" id="PS51755">
    <property type="entry name" value="OMPR_PHOB"/>
    <property type="match status" value="1"/>
</dbReference>
<dbReference type="Pfam" id="PF00072">
    <property type="entry name" value="Response_reg"/>
    <property type="match status" value="1"/>
</dbReference>
<evidence type="ECO:0000259" key="6">
    <source>
        <dbReference type="PROSITE" id="PS50110"/>
    </source>
</evidence>
<keyword evidence="2" id="KW-0902">Two-component regulatory system</keyword>
<dbReference type="PROSITE" id="PS50110">
    <property type="entry name" value="RESPONSE_REGULATORY"/>
    <property type="match status" value="1"/>
</dbReference>
<evidence type="ECO:0000256" key="3">
    <source>
        <dbReference type="ARBA" id="ARBA00023125"/>
    </source>
</evidence>
<dbReference type="InterPro" id="IPR001789">
    <property type="entry name" value="Sig_transdc_resp-reg_receiver"/>
</dbReference>
<dbReference type="SUPFAM" id="SSF52172">
    <property type="entry name" value="CheY-like"/>
    <property type="match status" value="1"/>
</dbReference>
<dbReference type="Gene3D" id="3.40.50.2300">
    <property type="match status" value="1"/>
</dbReference>
<dbReference type="InterPro" id="IPR011006">
    <property type="entry name" value="CheY-like_superfamily"/>
</dbReference>
<dbReference type="RefSeq" id="WP_261498446.1">
    <property type="nucleotide sequence ID" value="NZ_JAODYH010000001.1"/>
</dbReference>
<feature type="domain" description="Response regulatory" evidence="6">
    <location>
        <begin position="3"/>
        <end position="118"/>
    </location>
</feature>
<dbReference type="Gene3D" id="1.10.10.10">
    <property type="entry name" value="Winged helix-like DNA-binding domain superfamily/Winged helix DNA-binding domain"/>
    <property type="match status" value="1"/>
</dbReference>
<reference evidence="8 9" key="1">
    <citation type="submission" date="2022-09" db="EMBL/GenBank/DDBJ databases">
        <title>Draft genome of isolate Be4.</title>
        <authorList>
            <person name="Sanchez-Castro I."/>
            <person name="Martinez-Rodriguez P."/>
            <person name="Descostes M."/>
            <person name="Merroun M."/>
        </authorList>
    </citation>
    <scope>NUCLEOTIDE SEQUENCE [LARGE SCALE GENOMIC DNA]</scope>
    <source>
        <strain evidence="8 9">Be4</strain>
    </source>
</reference>
<keyword evidence="9" id="KW-1185">Reference proteome</keyword>
<dbReference type="PANTHER" id="PTHR48111:SF40">
    <property type="entry name" value="PHOSPHATE REGULON TRANSCRIPTIONAL REGULATORY PROTEIN PHOB"/>
    <property type="match status" value="1"/>
</dbReference>
<evidence type="ECO:0000259" key="7">
    <source>
        <dbReference type="PROSITE" id="PS51755"/>
    </source>
</evidence>
<sequence length="240" mass="27092">MRRIAALDDDPLHLEMMQRVVQGAGHICRTHATSASLMQDMRRETFDLLIVDWELPDISGPEVVQWVRAQEGLDLPILFITHRSEESDIVAGLACGADDFMVKPVRVGELTARIQALLRRAYPKSQDDVQEFGPYRFTASIQSLEFNGQPVELTHREYALALLLFQNEGRLMSRDHLRDAIWGQSAEVLSRSLDTHISRLRQLLNLRPGQQYAISAIYGYGYRLDMHVPPAALTDTAAAP</sequence>
<evidence type="ECO:0000256" key="5">
    <source>
        <dbReference type="PROSITE-ProRule" id="PRU01091"/>
    </source>
</evidence>
<dbReference type="InterPro" id="IPR001867">
    <property type="entry name" value="OmpR/PhoB-type_DNA-bd"/>
</dbReference>
<dbReference type="InterPro" id="IPR036388">
    <property type="entry name" value="WH-like_DNA-bd_sf"/>
</dbReference>
<evidence type="ECO:0000313" key="8">
    <source>
        <dbReference type="EMBL" id="MCT9809540.1"/>
    </source>
</evidence>
<accession>A0ABT2PH89</accession>
<gene>
    <name evidence="8" type="ORF">N0K08_02725</name>
</gene>
<comment type="caution">
    <text evidence="8">The sequence shown here is derived from an EMBL/GenBank/DDBJ whole genome shotgun (WGS) entry which is preliminary data.</text>
</comment>
<dbReference type="Pfam" id="PF00486">
    <property type="entry name" value="Trans_reg_C"/>
    <property type="match status" value="1"/>
</dbReference>
<dbReference type="PANTHER" id="PTHR48111">
    <property type="entry name" value="REGULATOR OF RPOS"/>
    <property type="match status" value="1"/>
</dbReference>
<evidence type="ECO:0000256" key="4">
    <source>
        <dbReference type="PROSITE-ProRule" id="PRU00169"/>
    </source>
</evidence>
<dbReference type="EMBL" id="JAODYH010000001">
    <property type="protein sequence ID" value="MCT9809540.1"/>
    <property type="molecule type" value="Genomic_DNA"/>
</dbReference>
<name>A0ABT2PH89_9BURK</name>
<feature type="domain" description="OmpR/PhoB-type" evidence="7">
    <location>
        <begin position="127"/>
        <end position="226"/>
    </location>
</feature>
<dbReference type="InterPro" id="IPR039420">
    <property type="entry name" value="WalR-like"/>
</dbReference>
<dbReference type="Proteomes" id="UP001525968">
    <property type="component" value="Unassembled WGS sequence"/>
</dbReference>
<dbReference type="SMART" id="SM00862">
    <property type="entry name" value="Trans_reg_C"/>
    <property type="match status" value="1"/>
</dbReference>
<evidence type="ECO:0000256" key="2">
    <source>
        <dbReference type="ARBA" id="ARBA00023012"/>
    </source>
</evidence>
<keyword evidence="3 5" id="KW-0238">DNA-binding</keyword>
<keyword evidence="1 4" id="KW-0597">Phosphoprotein</keyword>